<accession>A0A2G9FX10</accession>
<dbReference type="EMBL" id="NKXS01010479">
    <property type="protein sequence ID" value="PIM97219.1"/>
    <property type="molecule type" value="Genomic_DNA"/>
</dbReference>
<sequence length="256" mass="29370">MAAEKCVICLIGAMDRLWYQQIILFSESEPSLFHDPENPKTAPFPAELPSKVSEISEREISPVASVITGSQEETTSHESDYKETTNELRRTRLNLVPTKTRFHSSSPISARKRIRNLGYSNFSAGRLQRTMSCKSLLELELEEVKGFTDLGFIFRKENLSKRMMRLIPGLRRLDSHNKNQEKEALARFEINSSNGEIEDKEKKGTIRPYLSEAWVVRRPDSPLINLKIPRVSTAEDMKKHLKYWARTVASAIQQEC</sequence>
<evidence type="ECO:0000313" key="2">
    <source>
        <dbReference type="Proteomes" id="UP000231279"/>
    </source>
</evidence>
<dbReference type="STRING" id="429701.A0A2G9FX10"/>
<dbReference type="Proteomes" id="UP000231279">
    <property type="component" value="Unassembled WGS sequence"/>
</dbReference>
<gene>
    <name evidence="1" type="ORF">CDL12_30313</name>
</gene>
<comment type="caution">
    <text evidence="1">The sequence shown here is derived from an EMBL/GenBank/DDBJ whole genome shotgun (WGS) entry which is preliminary data.</text>
</comment>
<dbReference type="PANTHER" id="PTHR33785:SF2">
    <property type="entry name" value="DUF1685 DOMAIN-CONTAINING PROTEIN"/>
    <property type="match status" value="1"/>
</dbReference>
<protein>
    <submittedName>
        <fullName evidence="1">Uncharacterized protein</fullName>
    </submittedName>
</protein>
<dbReference type="OrthoDB" id="1918258at2759"/>
<name>A0A2G9FX10_9LAMI</name>
<reference evidence="2" key="1">
    <citation type="journal article" date="2018" name="Gigascience">
        <title>Genome assembly of the Pink Ipe (Handroanthus impetiginosus, Bignoniaceae), a highly valued, ecologically keystone Neotropical timber forest tree.</title>
        <authorList>
            <person name="Silva-Junior O.B."/>
            <person name="Grattapaglia D."/>
            <person name="Novaes E."/>
            <person name="Collevatti R.G."/>
        </authorList>
    </citation>
    <scope>NUCLEOTIDE SEQUENCE [LARGE SCALE GENOMIC DNA]</scope>
    <source>
        <strain evidence="2">cv. UFG-1</strain>
    </source>
</reference>
<dbReference type="AlphaFoldDB" id="A0A2G9FX10"/>
<dbReference type="PANTHER" id="PTHR33785">
    <property type="entry name" value="OS06G0550800 PROTEIN"/>
    <property type="match status" value="1"/>
</dbReference>
<proteinExistence type="predicted"/>
<organism evidence="1 2">
    <name type="scientific">Handroanthus impetiginosus</name>
    <dbReference type="NCBI Taxonomy" id="429701"/>
    <lineage>
        <taxon>Eukaryota</taxon>
        <taxon>Viridiplantae</taxon>
        <taxon>Streptophyta</taxon>
        <taxon>Embryophyta</taxon>
        <taxon>Tracheophyta</taxon>
        <taxon>Spermatophyta</taxon>
        <taxon>Magnoliopsida</taxon>
        <taxon>eudicotyledons</taxon>
        <taxon>Gunneridae</taxon>
        <taxon>Pentapetalae</taxon>
        <taxon>asterids</taxon>
        <taxon>lamiids</taxon>
        <taxon>Lamiales</taxon>
        <taxon>Bignoniaceae</taxon>
        <taxon>Crescentiina</taxon>
        <taxon>Tabebuia alliance</taxon>
        <taxon>Handroanthus</taxon>
    </lineage>
</organism>
<evidence type="ECO:0000313" key="1">
    <source>
        <dbReference type="EMBL" id="PIM97219.1"/>
    </source>
</evidence>
<keyword evidence="2" id="KW-1185">Reference proteome</keyword>